<accession>A0A5N7C195</accession>
<name>A0A5N7C195_PETAA</name>
<dbReference type="InterPro" id="IPR025533">
    <property type="entry name" value="DUF4419"/>
</dbReference>
<gene>
    <name evidence="2" type="ORF">BDV23DRAFT_185990</name>
</gene>
<feature type="region of interest" description="Disordered" evidence="1">
    <location>
        <begin position="91"/>
        <end position="123"/>
    </location>
</feature>
<protein>
    <submittedName>
        <fullName evidence="2">Uncharacterized protein</fullName>
    </submittedName>
</protein>
<reference evidence="2" key="1">
    <citation type="submission" date="2019-04" db="EMBL/GenBank/DDBJ databases">
        <title>Friends and foes A comparative genomics studyof 23 Aspergillus species from section Flavi.</title>
        <authorList>
            <consortium name="DOE Joint Genome Institute"/>
            <person name="Kjaerbolling I."/>
            <person name="Vesth T."/>
            <person name="Frisvad J.C."/>
            <person name="Nybo J.L."/>
            <person name="Theobald S."/>
            <person name="Kildgaard S."/>
            <person name="Isbrandt T."/>
            <person name="Kuo A."/>
            <person name="Sato A."/>
            <person name="Lyhne E.K."/>
            <person name="Kogle M.E."/>
            <person name="Wiebenga A."/>
            <person name="Kun R.S."/>
            <person name="Lubbers R.J."/>
            <person name="Makela M.R."/>
            <person name="Barry K."/>
            <person name="Chovatia M."/>
            <person name="Clum A."/>
            <person name="Daum C."/>
            <person name="Haridas S."/>
            <person name="He G."/>
            <person name="LaButti K."/>
            <person name="Lipzen A."/>
            <person name="Mondo S."/>
            <person name="Riley R."/>
            <person name="Salamov A."/>
            <person name="Simmons B.A."/>
            <person name="Magnuson J.K."/>
            <person name="Henrissat B."/>
            <person name="Mortensen U.H."/>
            <person name="Larsen T.O."/>
            <person name="Devries R.P."/>
            <person name="Grigoriev I.V."/>
            <person name="Machida M."/>
            <person name="Baker S.E."/>
            <person name="Andersen M.R."/>
        </authorList>
    </citation>
    <scope>NUCLEOTIDE SEQUENCE [LARGE SCALE GENOMIC DNA]</scope>
    <source>
        <strain evidence="2">IBT 14317</strain>
    </source>
</reference>
<dbReference type="EMBL" id="ML735287">
    <property type="protein sequence ID" value="KAE8387856.1"/>
    <property type="molecule type" value="Genomic_DNA"/>
</dbReference>
<feature type="region of interest" description="Disordered" evidence="1">
    <location>
        <begin position="39"/>
        <end position="68"/>
    </location>
</feature>
<feature type="compositionally biased region" description="Basic and acidic residues" evidence="1">
    <location>
        <begin position="46"/>
        <end position="58"/>
    </location>
</feature>
<dbReference type="OrthoDB" id="4492694at2759"/>
<feature type="compositionally biased region" description="Polar residues" evidence="1">
    <location>
        <begin position="59"/>
        <end position="68"/>
    </location>
</feature>
<evidence type="ECO:0000313" key="2">
    <source>
        <dbReference type="EMBL" id="KAE8387856.1"/>
    </source>
</evidence>
<organism evidence="2">
    <name type="scientific">Petromyces alliaceus</name>
    <name type="common">Aspergillus alliaceus</name>
    <dbReference type="NCBI Taxonomy" id="209559"/>
    <lineage>
        <taxon>Eukaryota</taxon>
        <taxon>Fungi</taxon>
        <taxon>Dikarya</taxon>
        <taxon>Ascomycota</taxon>
        <taxon>Pezizomycotina</taxon>
        <taxon>Eurotiomycetes</taxon>
        <taxon>Eurotiomycetidae</taxon>
        <taxon>Eurotiales</taxon>
        <taxon>Aspergillaceae</taxon>
        <taxon>Aspergillus</taxon>
        <taxon>Aspergillus subgen. Circumdati</taxon>
    </lineage>
</organism>
<dbReference type="Proteomes" id="UP000326877">
    <property type="component" value="Unassembled WGS sequence"/>
</dbReference>
<dbReference type="AlphaFoldDB" id="A0A5N7C195"/>
<sequence>MGDILCGFASAPVKVNDNGDEYETAMVAGLVGIRATSSGAPLAAPNREDNLEGSDIHPQDSQSSQQTVSLDYIQPVSGWWMYEKEDVKAEEEQQRVKEEVDDALGSCPQKDTALPYTDRPSIF</sequence>
<evidence type="ECO:0000256" key="1">
    <source>
        <dbReference type="SAM" id="MobiDB-lite"/>
    </source>
</evidence>
<dbReference type="Pfam" id="PF14388">
    <property type="entry name" value="DUF4419"/>
    <property type="match status" value="1"/>
</dbReference>
<proteinExistence type="predicted"/>